<sequence precursor="true">MRTHHRPARLNGATPRPRGAVLLGFLILLAATGWTLSQWSQRAVDERQRDNEAELLWVGGQYRAAIESYFNGTPMGVKQLPLKLEDLIEDKRFPKPRRHLRKAYTDPMTPGKPLELLMQGRQIIGVRSTSGGEPFRRSGFEAGEEKFADAVTYGDWRFVANVRSVASPGAASAPAAAGASAPVTGAQP</sequence>
<dbReference type="HOGENOM" id="CLU_088953_0_1_4"/>
<dbReference type="EMBL" id="CP001013">
    <property type="protein sequence ID" value="ACB34887.1"/>
    <property type="molecule type" value="Genomic_DNA"/>
</dbReference>
<dbReference type="RefSeq" id="WP_012347643.1">
    <property type="nucleotide sequence ID" value="NC_010524.1"/>
</dbReference>
<dbReference type="KEGG" id="lch:Lcho_2622"/>
<feature type="compositionally biased region" description="Low complexity" evidence="1">
    <location>
        <begin position="169"/>
        <end position="182"/>
    </location>
</feature>
<proteinExistence type="predicted"/>
<name>B1Y7D2_LEPCP</name>
<evidence type="ECO:0000256" key="1">
    <source>
        <dbReference type="SAM" id="MobiDB-lite"/>
    </source>
</evidence>
<feature type="region of interest" description="Disordered" evidence="1">
    <location>
        <begin position="169"/>
        <end position="188"/>
    </location>
</feature>
<dbReference type="STRING" id="395495.Lcho_2622"/>
<accession>B1Y7D2</accession>
<reference evidence="2 3" key="1">
    <citation type="submission" date="2008-03" db="EMBL/GenBank/DDBJ databases">
        <title>Complete sequence of Leptothrix cholodnii SP-6.</title>
        <authorList>
            <consortium name="US DOE Joint Genome Institute"/>
            <person name="Copeland A."/>
            <person name="Lucas S."/>
            <person name="Lapidus A."/>
            <person name="Glavina del Rio T."/>
            <person name="Dalin E."/>
            <person name="Tice H."/>
            <person name="Bruce D."/>
            <person name="Goodwin L."/>
            <person name="Pitluck S."/>
            <person name="Chertkov O."/>
            <person name="Brettin T."/>
            <person name="Detter J.C."/>
            <person name="Han C."/>
            <person name="Kuske C.R."/>
            <person name="Schmutz J."/>
            <person name="Larimer F."/>
            <person name="Land M."/>
            <person name="Hauser L."/>
            <person name="Kyrpides N."/>
            <person name="Lykidis A."/>
            <person name="Emerson D."/>
            <person name="Richardson P."/>
        </authorList>
    </citation>
    <scope>NUCLEOTIDE SEQUENCE [LARGE SCALE GENOMIC DNA]</scope>
    <source>
        <strain evidence="3">ATCC 51168 / LMG 8142 / SP-6</strain>
    </source>
</reference>
<evidence type="ECO:0000313" key="2">
    <source>
        <dbReference type="EMBL" id="ACB34887.1"/>
    </source>
</evidence>
<evidence type="ECO:0000313" key="3">
    <source>
        <dbReference type="Proteomes" id="UP000001693"/>
    </source>
</evidence>
<protein>
    <recommendedName>
        <fullName evidence="4">Type II secretory pathway, pseudopilin PulG</fullName>
    </recommendedName>
</protein>
<dbReference type="Proteomes" id="UP000001693">
    <property type="component" value="Chromosome"/>
</dbReference>
<evidence type="ECO:0008006" key="4">
    <source>
        <dbReference type="Google" id="ProtNLM"/>
    </source>
</evidence>
<keyword evidence="3" id="KW-1185">Reference proteome</keyword>
<dbReference type="eggNOG" id="COG2165">
    <property type="taxonomic scope" value="Bacteria"/>
</dbReference>
<dbReference type="AlphaFoldDB" id="B1Y7D2"/>
<dbReference type="OrthoDB" id="5608857at2"/>
<gene>
    <name evidence="2" type="ordered locus">Lcho_2622</name>
</gene>
<organism evidence="2 3">
    <name type="scientific">Leptothrix cholodnii (strain ATCC 51168 / LMG 8142 / SP-6)</name>
    <name type="common">Leptothrix discophora (strain SP-6)</name>
    <dbReference type="NCBI Taxonomy" id="395495"/>
    <lineage>
        <taxon>Bacteria</taxon>
        <taxon>Pseudomonadati</taxon>
        <taxon>Pseudomonadota</taxon>
        <taxon>Betaproteobacteria</taxon>
        <taxon>Burkholderiales</taxon>
        <taxon>Sphaerotilaceae</taxon>
        <taxon>Leptothrix</taxon>
    </lineage>
</organism>